<comment type="caution">
    <text evidence="1">The sequence shown here is derived from an EMBL/GenBank/DDBJ whole genome shotgun (WGS) entry which is preliminary data.</text>
</comment>
<dbReference type="Proteomes" id="UP001238496">
    <property type="component" value="Unassembled WGS sequence"/>
</dbReference>
<dbReference type="RefSeq" id="WP_307376262.1">
    <property type="nucleotide sequence ID" value="NZ_JAUSUW010000015.1"/>
</dbReference>
<evidence type="ECO:0008006" key="3">
    <source>
        <dbReference type="Google" id="ProtNLM"/>
    </source>
</evidence>
<organism evidence="1 2">
    <name type="scientific">Peteryoungia aggregata LMG 23059</name>
    <dbReference type="NCBI Taxonomy" id="1368425"/>
    <lineage>
        <taxon>Bacteria</taxon>
        <taxon>Pseudomonadati</taxon>
        <taxon>Pseudomonadota</taxon>
        <taxon>Alphaproteobacteria</taxon>
        <taxon>Hyphomicrobiales</taxon>
        <taxon>Rhizobiaceae</taxon>
        <taxon>Peteryoungia</taxon>
    </lineage>
</organism>
<proteinExistence type="predicted"/>
<name>A0ABU0GCB3_9HYPH</name>
<sequence length="75" mass="7940">MTMVCSVSPLSRTATAAPTPGVMVKAAVGRLANSLEGFACAIAARRRRRLDQAALDALPFDLRKDLGWPAGDISR</sequence>
<keyword evidence="2" id="KW-1185">Reference proteome</keyword>
<gene>
    <name evidence="1" type="ORF">J2045_004038</name>
</gene>
<protein>
    <recommendedName>
        <fullName evidence="3">DUF1127 domain-containing protein</fullName>
    </recommendedName>
</protein>
<evidence type="ECO:0000313" key="1">
    <source>
        <dbReference type="EMBL" id="MDQ0422988.1"/>
    </source>
</evidence>
<evidence type="ECO:0000313" key="2">
    <source>
        <dbReference type="Proteomes" id="UP001238496"/>
    </source>
</evidence>
<dbReference type="EMBL" id="JAUSUW010000015">
    <property type="protein sequence ID" value="MDQ0422988.1"/>
    <property type="molecule type" value="Genomic_DNA"/>
</dbReference>
<accession>A0ABU0GCB3</accession>
<reference evidence="1 2" key="1">
    <citation type="submission" date="2023-07" db="EMBL/GenBank/DDBJ databases">
        <title>Genomic Encyclopedia of Type Strains, Phase IV (KMG-IV): sequencing the most valuable type-strain genomes for metagenomic binning, comparative biology and taxonomic classification.</title>
        <authorList>
            <person name="Goeker M."/>
        </authorList>
    </citation>
    <scope>NUCLEOTIDE SEQUENCE [LARGE SCALE GENOMIC DNA]</scope>
    <source>
        <strain evidence="1 2">DSM 1111</strain>
    </source>
</reference>